<evidence type="ECO:0000259" key="1">
    <source>
        <dbReference type="Pfam" id="PF03551"/>
    </source>
</evidence>
<evidence type="ECO:0000313" key="2">
    <source>
        <dbReference type="EMBL" id="SEM92290.1"/>
    </source>
</evidence>
<dbReference type="EMBL" id="FOBF01000019">
    <property type="protein sequence ID" value="SEM92290.1"/>
    <property type="molecule type" value="Genomic_DNA"/>
</dbReference>
<gene>
    <name evidence="2" type="ORF">SAMN05660976_06338</name>
</gene>
<organism evidence="2 3">
    <name type="scientific">Nonomuraea pusilla</name>
    <dbReference type="NCBI Taxonomy" id="46177"/>
    <lineage>
        <taxon>Bacteria</taxon>
        <taxon>Bacillati</taxon>
        <taxon>Actinomycetota</taxon>
        <taxon>Actinomycetes</taxon>
        <taxon>Streptosporangiales</taxon>
        <taxon>Streptosporangiaceae</taxon>
        <taxon>Nonomuraea</taxon>
    </lineage>
</organism>
<evidence type="ECO:0000313" key="3">
    <source>
        <dbReference type="Proteomes" id="UP000198953"/>
    </source>
</evidence>
<dbReference type="AlphaFoldDB" id="A0A1H8CB95"/>
<dbReference type="STRING" id="46177.SAMN05660976_06338"/>
<dbReference type="InterPro" id="IPR036388">
    <property type="entry name" value="WH-like_DNA-bd_sf"/>
</dbReference>
<dbReference type="SUPFAM" id="SSF46785">
    <property type="entry name" value="Winged helix' DNA-binding domain"/>
    <property type="match status" value="1"/>
</dbReference>
<dbReference type="PANTHER" id="PTHR43252">
    <property type="entry name" value="TRANSCRIPTIONAL REGULATOR YQJI"/>
    <property type="match status" value="1"/>
</dbReference>
<proteinExistence type="predicted"/>
<dbReference type="Gene3D" id="1.10.10.10">
    <property type="entry name" value="Winged helix-like DNA-binding domain superfamily/Winged helix DNA-binding domain"/>
    <property type="match status" value="1"/>
</dbReference>
<keyword evidence="2" id="KW-0238">DNA-binding</keyword>
<reference evidence="2 3" key="1">
    <citation type="submission" date="2016-10" db="EMBL/GenBank/DDBJ databases">
        <authorList>
            <person name="de Groot N.N."/>
        </authorList>
    </citation>
    <scope>NUCLEOTIDE SEQUENCE [LARGE SCALE GENOMIC DNA]</scope>
    <source>
        <strain evidence="2 3">DSM 43357</strain>
    </source>
</reference>
<dbReference type="Pfam" id="PF03551">
    <property type="entry name" value="PadR"/>
    <property type="match status" value="1"/>
</dbReference>
<keyword evidence="3" id="KW-1185">Reference proteome</keyword>
<dbReference type="InterPro" id="IPR005149">
    <property type="entry name" value="Tscrpt_reg_PadR_N"/>
</dbReference>
<name>A0A1H8CB95_9ACTN</name>
<protein>
    <submittedName>
        <fullName evidence="2">DNA-binding transcriptional regulator, PadR family</fullName>
    </submittedName>
</protein>
<feature type="domain" description="Transcription regulator PadR N-terminal" evidence="1">
    <location>
        <begin position="13"/>
        <end position="67"/>
    </location>
</feature>
<dbReference type="InterPro" id="IPR036390">
    <property type="entry name" value="WH_DNA-bd_sf"/>
</dbReference>
<dbReference type="PANTHER" id="PTHR43252:SF7">
    <property type="entry name" value="TRANSCRIPTIONAL REGULATOR YQJI"/>
    <property type="match status" value="1"/>
</dbReference>
<dbReference type="GO" id="GO:0003677">
    <property type="term" value="F:DNA binding"/>
    <property type="evidence" value="ECO:0007669"/>
    <property type="project" value="UniProtKB-KW"/>
</dbReference>
<accession>A0A1H8CB95</accession>
<dbReference type="Proteomes" id="UP000198953">
    <property type="component" value="Unassembled WGS sequence"/>
</dbReference>
<sequence length="175" mass="20014">MHGHHLRLLSEEEHLDLWTDITTGGLYGAIKRLAAEGLIEEMRTEKVGSYPTRKVWRITEAGRQTLSSLKINALREIVIRPDPFDLALTRLDLDRLDDLEPVITARLASLKAMLTDYEAHMLTVARYLSLAESLAMRHHVVRLKAEITWHEELAAQLPQLTLDEKTRRTLHDPAP</sequence>